<keyword evidence="4" id="KW-1185">Reference proteome</keyword>
<dbReference type="RefSeq" id="WP_140196728.1">
    <property type="nucleotide sequence ID" value="NZ_CP065915.1"/>
</dbReference>
<dbReference type="AlphaFoldDB" id="A0A5C5GC98"/>
<comment type="caution">
    <text evidence="3">The sequence shown here is derived from an EMBL/GenBank/DDBJ whole genome shotgun (WGS) entry which is preliminary data.</text>
</comment>
<evidence type="ECO:0000259" key="2">
    <source>
        <dbReference type="Pfam" id="PF14145"/>
    </source>
</evidence>
<feature type="domain" description="YrhK" evidence="2">
    <location>
        <begin position="21"/>
        <end position="76"/>
    </location>
</feature>
<proteinExistence type="predicted"/>
<name>A0A5C5GC98_9RHOB</name>
<feature type="transmembrane region" description="Helical" evidence="1">
    <location>
        <begin position="52"/>
        <end position="70"/>
    </location>
</feature>
<dbReference type="Proteomes" id="UP000314011">
    <property type="component" value="Unassembled WGS sequence"/>
</dbReference>
<dbReference type="Pfam" id="PF14145">
    <property type="entry name" value="YrhK"/>
    <property type="match status" value="1"/>
</dbReference>
<keyword evidence="1" id="KW-1133">Transmembrane helix</keyword>
<dbReference type="EMBL" id="VFFF01000002">
    <property type="protein sequence ID" value="TNY31604.1"/>
    <property type="molecule type" value="Genomic_DNA"/>
</dbReference>
<accession>A0A5C5GC98</accession>
<keyword evidence="1" id="KW-0472">Membrane</keyword>
<sequence>MALFRHYNREKSQKSRHIYAVFELVYTAVDFTAAMFFLVGSIMFFWESLMFSATWFFVLGSILFGVKPSLRLAREIKLARLGDDEDLADRYGN</sequence>
<protein>
    <recommendedName>
        <fullName evidence="2">YrhK domain-containing protein</fullName>
    </recommendedName>
</protein>
<dbReference type="InterPro" id="IPR025424">
    <property type="entry name" value="YrhK_domain"/>
</dbReference>
<organism evidence="3 4">
    <name type="scientific">Pelagovum pacificum</name>
    <dbReference type="NCBI Taxonomy" id="2588711"/>
    <lineage>
        <taxon>Bacteria</taxon>
        <taxon>Pseudomonadati</taxon>
        <taxon>Pseudomonadota</taxon>
        <taxon>Alphaproteobacteria</taxon>
        <taxon>Rhodobacterales</taxon>
        <taxon>Paracoccaceae</taxon>
        <taxon>Pelagovum</taxon>
    </lineage>
</organism>
<feature type="transmembrane region" description="Helical" evidence="1">
    <location>
        <begin position="21"/>
        <end position="46"/>
    </location>
</feature>
<reference evidence="3 4" key="1">
    <citation type="submission" date="2019-06" db="EMBL/GenBank/DDBJ databases">
        <title>Genome of new Rhodobacteraceae sp. SM1903.</title>
        <authorList>
            <person name="Ren X."/>
        </authorList>
    </citation>
    <scope>NUCLEOTIDE SEQUENCE [LARGE SCALE GENOMIC DNA]</scope>
    <source>
        <strain evidence="3 4">SM1903</strain>
    </source>
</reference>
<evidence type="ECO:0000313" key="4">
    <source>
        <dbReference type="Proteomes" id="UP000314011"/>
    </source>
</evidence>
<dbReference type="OrthoDB" id="5862062at2"/>
<gene>
    <name evidence="3" type="ORF">FHY64_16500</name>
</gene>
<keyword evidence="1" id="KW-0812">Transmembrane</keyword>
<evidence type="ECO:0000256" key="1">
    <source>
        <dbReference type="SAM" id="Phobius"/>
    </source>
</evidence>
<evidence type="ECO:0000313" key="3">
    <source>
        <dbReference type="EMBL" id="TNY31604.1"/>
    </source>
</evidence>